<dbReference type="EnsemblPlants" id="MELO3C032256.2.1">
    <property type="protein sequence ID" value="MELO3C032256.2.1"/>
    <property type="gene ID" value="MELO3C032256.2"/>
</dbReference>
<keyword evidence="1" id="KW-0472">Membrane</keyword>
<sequence length="80" mass="8848">MTTSTLTSIVLRYLFFGVMMFTIITTISENNAPSTTYGNYESQVKEDNGHLKVESEIVTDYVDWSPSPIFGGGRAGLIPH</sequence>
<reference evidence="2" key="1">
    <citation type="submission" date="2023-03" db="UniProtKB">
        <authorList>
            <consortium name="EnsemblPlants"/>
        </authorList>
    </citation>
    <scope>IDENTIFICATION</scope>
</reference>
<evidence type="ECO:0000313" key="2">
    <source>
        <dbReference type="EnsemblPlants" id="MELO3C032256.2.1"/>
    </source>
</evidence>
<organism evidence="2">
    <name type="scientific">Cucumis melo</name>
    <name type="common">Muskmelon</name>
    <dbReference type="NCBI Taxonomy" id="3656"/>
    <lineage>
        <taxon>Eukaryota</taxon>
        <taxon>Viridiplantae</taxon>
        <taxon>Streptophyta</taxon>
        <taxon>Embryophyta</taxon>
        <taxon>Tracheophyta</taxon>
        <taxon>Spermatophyta</taxon>
        <taxon>Magnoliopsida</taxon>
        <taxon>eudicotyledons</taxon>
        <taxon>Gunneridae</taxon>
        <taxon>Pentapetalae</taxon>
        <taxon>rosids</taxon>
        <taxon>fabids</taxon>
        <taxon>Cucurbitales</taxon>
        <taxon>Cucurbitaceae</taxon>
        <taxon>Benincaseae</taxon>
        <taxon>Cucumis</taxon>
    </lineage>
</organism>
<keyword evidence="1" id="KW-1133">Transmembrane helix</keyword>
<keyword evidence="1" id="KW-0812">Transmembrane</keyword>
<dbReference type="AlphaFoldDB" id="A0A9I9EDI1"/>
<feature type="transmembrane region" description="Helical" evidence="1">
    <location>
        <begin position="6"/>
        <end position="27"/>
    </location>
</feature>
<protein>
    <submittedName>
        <fullName evidence="2">Uncharacterized protein</fullName>
    </submittedName>
</protein>
<proteinExistence type="predicted"/>
<evidence type="ECO:0000256" key="1">
    <source>
        <dbReference type="SAM" id="Phobius"/>
    </source>
</evidence>
<dbReference type="Gramene" id="MELO3C032256.2.1">
    <property type="protein sequence ID" value="MELO3C032256.2.1"/>
    <property type="gene ID" value="MELO3C032256.2"/>
</dbReference>
<name>A0A9I9EDI1_CUCME</name>
<accession>A0A9I9EDI1</accession>